<dbReference type="InterPro" id="IPR036864">
    <property type="entry name" value="Zn2-C6_fun-type_DNA-bd_sf"/>
</dbReference>
<dbReference type="InterPro" id="IPR001138">
    <property type="entry name" value="Zn2Cys6_DnaBD"/>
</dbReference>
<dbReference type="CDD" id="cd00067">
    <property type="entry name" value="GAL4"/>
    <property type="match status" value="1"/>
</dbReference>
<dbReference type="GO" id="GO:0000981">
    <property type="term" value="F:DNA-binding transcription factor activity, RNA polymerase II-specific"/>
    <property type="evidence" value="ECO:0007669"/>
    <property type="project" value="InterPro"/>
</dbReference>
<dbReference type="Gene3D" id="4.10.240.10">
    <property type="entry name" value="Zn(2)-C6 fungal-type DNA-binding domain"/>
    <property type="match status" value="1"/>
</dbReference>
<protein>
    <recommendedName>
        <fullName evidence="4">Zn(2)-C6 fungal-type domain-containing protein</fullName>
    </recommendedName>
</protein>
<evidence type="ECO:0008006" key="4">
    <source>
        <dbReference type="Google" id="ProtNLM"/>
    </source>
</evidence>
<dbReference type="InterPro" id="IPR053178">
    <property type="entry name" value="Osmoadaptation_assoc"/>
</dbReference>
<accession>A0A9P9I675</accession>
<organism evidence="2 3">
    <name type="scientific">Dendryphion nanum</name>
    <dbReference type="NCBI Taxonomy" id="256645"/>
    <lineage>
        <taxon>Eukaryota</taxon>
        <taxon>Fungi</taxon>
        <taxon>Dikarya</taxon>
        <taxon>Ascomycota</taxon>
        <taxon>Pezizomycotina</taxon>
        <taxon>Dothideomycetes</taxon>
        <taxon>Pleosporomycetidae</taxon>
        <taxon>Pleosporales</taxon>
        <taxon>Torulaceae</taxon>
        <taxon>Dendryphion</taxon>
    </lineage>
</organism>
<evidence type="ECO:0000313" key="2">
    <source>
        <dbReference type="EMBL" id="KAH7109308.1"/>
    </source>
</evidence>
<evidence type="ECO:0000313" key="3">
    <source>
        <dbReference type="Proteomes" id="UP000700596"/>
    </source>
</evidence>
<dbReference type="PANTHER" id="PTHR38111">
    <property type="entry name" value="ZN(2)-C6 FUNGAL-TYPE DOMAIN-CONTAINING PROTEIN-RELATED"/>
    <property type="match status" value="1"/>
</dbReference>
<dbReference type="EMBL" id="JAGMWT010000033">
    <property type="protein sequence ID" value="KAH7109308.1"/>
    <property type="molecule type" value="Genomic_DNA"/>
</dbReference>
<dbReference type="AlphaFoldDB" id="A0A9P9I675"/>
<gene>
    <name evidence="2" type="ORF">B0J11DRAFT_512966</name>
</gene>
<dbReference type="PANTHER" id="PTHR38111:SF9">
    <property type="entry name" value="ZN(2)-C6 FUNGAL-TYPE DOMAIN-CONTAINING PROTEIN"/>
    <property type="match status" value="1"/>
</dbReference>
<keyword evidence="1" id="KW-0539">Nucleus</keyword>
<dbReference type="GO" id="GO:0008270">
    <property type="term" value="F:zinc ion binding"/>
    <property type="evidence" value="ECO:0007669"/>
    <property type="project" value="InterPro"/>
</dbReference>
<sequence length="511" mass="57378">MRAKRKNVCLTCRSRKLAVSSKASQEALGLVCDGKQPTCSQCLVRKVPSCIYQQKFTFVYQGPSQTPTNTGLKDGNKVIPRTREMMPNISPGRDQNIWNVEMSGLDILYRLGAQLKLREDCGFEDNIECILQSYTHVKSPTPAEFDPFHNQICGAWIGVLSLLSASGRTKPFLLSAIGTFATTLRHRSGRNESGQSLVSQMYFDSLRRMGKALEDARGAFRFEHCVAIMCLAVTDILTPMLGSSWMTHVRGVGDLMKHLTPVAFSSGIFHLLFVGFRPLLLISSIVNRQATFLAKEEWTTAPFRGQPVSIMQQLLNQASVLPSLLERYYNMNSLLEITNLVAMERLCQDFQKFLGDLREWELMSESSAPYPLVWSRPIPGNPLPLIGNILWFPNMMTANSLTHYWAFMIIATTHLSTLNRAIATLKDHPSYIVSHSETERLVADLAGMICNSMEYPTQPDMGLHHAGSSFFTLPTAIGVFQNDPARYNLQLSRCRQIVEKMESLGVYFINL</sequence>
<evidence type="ECO:0000256" key="1">
    <source>
        <dbReference type="ARBA" id="ARBA00023242"/>
    </source>
</evidence>
<comment type="caution">
    <text evidence="2">The sequence shown here is derived from an EMBL/GenBank/DDBJ whole genome shotgun (WGS) entry which is preliminary data.</text>
</comment>
<reference evidence="2" key="1">
    <citation type="journal article" date="2021" name="Nat. Commun.">
        <title>Genetic determinants of endophytism in the Arabidopsis root mycobiome.</title>
        <authorList>
            <person name="Mesny F."/>
            <person name="Miyauchi S."/>
            <person name="Thiergart T."/>
            <person name="Pickel B."/>
            <person name="Atanasova L."/>
            <person name="Karlsson M."/>
            <person name="Huettel B."/>
            <person name="Barry K.W."/>
            <person name="Haridas S."/>
            <person name="Chen C."/>
            <person name="Bauer D."/>
            <person name="Andreopoulos W."/>
            <person name="Pangilinan J."/>
            <person name="LaButti K."/>
            <person name="Riley R."/>
            <person name="Lipzen A."/>
            <person name="Clum A."/>
            <person name="Drula E."/>
            <person name="Henrissat B."/>
            <person name="Kohler A."/>
            <person name="Grigoriev I.V."/>
            <person name="Martin F.M."/>
            <person name="Hacquard S."/>
        </authorList>
    </citation>
    <scope>NUCLEOTIDE SEQUENCE</scope>
    <source>
        <strain evidence="2">MPI-CAGE-CH-0243</strain>
    </source>
</reference>
<dbReference type="Proteomes" id="UP000700596">
    <property type="component" value="Unassembled WGS sequence"/>
</dbReference>
<keyword evidence="3" id="KW-1185">Reference proteome</keyword>
<proteinExistence type="predicted"/>
<name>A0A9P9I675_9PLEO</name>
<dbReference type="OrthoDB" id="4491390at2759"/>